<evidence type="ECO:0000313" key="2">
    <source>
        <dbReference type="EMBL" id="TCL56241.1"/>
    </source>
</evidence>
<dbReference type="GO" id="GO:0016747">
    <property type="term" value="F:acyltransferase activity, transferring groups other than amino-acyl groups"/>
    <property type="evidence" value="ECO:0007669"/>
    <property type="project" value="InterPro"/>
</dbReference>
<dbReference type="CDD" id="cd04301">
    <property type="entry name" value="NAT_SF"/>
    <property type="match status" value="1"/>
</dbReference>
<dbReference type="Proteomes" id="UP000295718">
    <property type="component" value="Unassembled WGS sequence"/>
</dbReference>
<dbReference type="InterPro" id="IPR000182">
    <property type="entry name" value="GNAT_dom"/>
</dbReference>
<dbReference type="SUPFAM" id="SSF55729">
    <property type="entry name" value="Acyl-CoA N-acyltransferases (Nat)"/>
    <property type="match status" value="1"/>
</dbReference>
<sequence>MWYGMASMEDIEQLKAVRIAYINSDQGEISEKDSALMIHNLTIYFAKHLQKDLVAFVAKEDDRIVSTAFLLIIEKPSNPRFINGKIGEVLNVYTEEAYRRQGVAKQLMKMLISFSKEKELDYIELKATRDGSLLYKSLGFTEQISPYIPMRY</sequence>
<proteinExistence type="predicted"/>
<name>A0A4R1QT55_9FIRM</name>
<feature type="domain" description="N-acetyltransferase" evidence="1">
    <location>
        <begin position="1"/>
        <end position="152"/>
    </location>
</feature>
<comment type="caution">
    <text evidence="2">The sequence shown here is derived from an EMBL/GenBank/DDBJ whole genome shotgun (WGS) entry which is preliminary data.</text>
</comment>
<dbReference type="AlphaFoldDB" id="A0A4R1QT55"/>
<accession>A0A4R1QT55</accession>
<dbReference type="OrthoDB" id="119498at2"/>
<dbReference type="PROSITE" id="PS51186">
    <property type="entry name" value="GNAT"/>
    <property type="match status" value="1"/>
</dbReference>
<dbReference type="STRING" id="1469948.GCA_000732725_00520"/>
<dbReference type="Pfam" id="PF13508">
    <property type="entry name" value="Acetyltransf_7"/>
    <property type="match status" value="1"/>
</dbReference>
<protein>
    <submittedName>
        <fullName evidence="2">Acetyltransferase (GNAT) family protein</fullName>
    </submittedName>
</protein>
<keyword evidence="2" id="KW-0808">Transferase</keyword>
<evidence type="ECO:0000259" key="1">
    <source>
        <dbReference type="PROSITE" id="PS51186"/>
    </source>
</evidence>
<evidence type="ECO:0000313" key="3">
    <source>
        <dbReference type="Proteomes" id="UP000295718"/>
    </source>
</evidence>
<organism evidence="2 3">
    <name type="scientific">Kineothrix alysoides</name>
    <dbReference type="NCBI Taxonomy" id="1469948"/>
    <lineage>
        <taxon>Bacteria</taxon>
        <taxon>Bacillati</taxon>
        <taxon>Bacillota</taxon>
        <taxon>Clostridia</taxon>
        <taxon>Lachnospirales</taxon>
        <taxon>Lachnospiraceae</taxon>
        <taxon>Kineothrix</taxon>
    </lineage>
</organism>
<dbReference type="EMBL" id="SLUO01000012">
    <property type="protein sequence ID" value="TCL56241.1"/>
    <property type="molecule type" value="Genomic_DNA"/>
</dbReference>
<dbReference type="RefSeq" id="WP_031389283.1">
    <property type="nucleotide sequence ID" value="NZ_JPNB01000001.1"/>
</dbReference>
<reference evidence="2 3" key="1">
    <citation type="submission" date="2019-03" db="EMBL/GenBank/DDBJ databases">
        <title>Genomic Encyclopedia of Type Strains, Phase IV (KMG-IV): sequencing the most valuable type-strain genomes for metagenomic binning, comparative biology and taxonomic classification.</title>
        <authorList>
            <person name="Goeker M."/>
        </authorList>
    </citation>
    <scope>NUCLEOTIDE SEQUENCE [LARGE SCALE GENOMIC DNA]</scope>
    <source>
        <strain evidence="2 3">DSM 100556</strain>
    </source>
</reference>
<dbReference type="InterPro" id="IPR016181">
    <property type="entry name" value="Acyl_CoA_acyltransferase"/>
</dbReference>
<dbReference type="Gene3D" id="3.40.630.30">
    <property type="match status" value="1"/>
</dbReference>
<gene>
    <name evidence="2" type="ORF">EDD76_11268</name>
</gene>
<keyword evidence="3" id="KW-1185">Reference proteome</keyword>